<dbReference type="PROSITE" id="PS50005">
    <property type="entry name" value="TPR"/>
    <property type="match status" value="1"/>
</dbReference>
<evidence type="ECO:0000313" key="6">
    <source>
        <dbReference type="EMBL" id="KZS13094.1"/>
    </source>
</evidence>
<evidence type="ECO:0000256" key="2">
    <source>
        <dbReference type="ARBA" id="ARBA00022803"/>
    </source>
</evidence>
<dbReference type="Proteomes" id="UP000076858">
    <property type="component" value="Unassembled WGS sequence"/>
</dbReference>
<feature type="coiled-coil region" evidence="4">
    <location>
        <begin position="329"/>
        <end position="359"/>
    </location>
</feature>
<dbReference type="PANTHER" id="PTHR11242:SF18">
    <property type="entry name" value="PEPTIDYLPROLYL ISOMERASE"/>
    <property type="match status" value="1"/>
</dbReference>
<dbReference type="EMBL" id="LRGB01001274">
    <property type="protein sequence ID" value="KZS13094.1"/>
    <property type="molecule type" value="Genomic_DNA"/>
</dbReference>
<evidence type="ECO:0000256" key="3">
    <source>
        <dbReference type="PROSITE-ProRule" id="PRU00339"/>
    </source>
</evidence>
<dbReference type="Gene3D" id="2.60.120.40">
    <property type="match status" value="1"/>
</dbReference>
<gene>
    <name evidence="6" type="ORF">APZ42_021811</name>
</gene>
<dbReference type="SUPFAM" id="SSF48452">
    <property type="entry name" value="TPR-like"/>
    <property type="match status" value="1"/>
</dbReference>
<dbReference type="InterPro" id="IPR039663">
    <property type="entry name" value="AIP/AIPL1/TTC9"/>
</dbReference>
<feature type="repeat" description="TPR" evidence="3">
    <location>
        <begin position="137"/>
        <end position="170"/>
    </location>
</feature>
<keyword evidence="4" id="KW-0175">Coiled coil</keyword>
<evidence type="ECO:0000256" key="1">
    <source>
        <dbReference type="ARBA" id="ARBA00022737"/>
    </source>
</evidence>
<proteinExistence type="predicted"/>
<dbReference type="Gene3D" id="1.25.40.10">
    <property type="entry name" value="Tetratricopeptide repeat domain"/>
    <property type="match status" value="1"/>
</dbReference>
<keyword evidence="7" id="KW-1185">Reference proteome</keyword>
<reference evidence="6 7" key="1">
    <citation type="submission" date="2016-03" db="EMBL/GenBank/DDBJ databases">
        <title>EvidentialGene: Evidence-directed Construction of Genes on Genomes.</title>
        <authorList>
            <person name="Gilbert D.G."/>
            <person name="Choi J.-H."/>
            <person name="Mockaitis K."/>
            <person name="Colbourne J."/>
            <person name="Pfrender M."/>
        </authorList>
    </citation>
    <scope>NUCLEOTIDE SEQUENCE [LARGE SCALE GENOMIC DNA]</scope>
    <source>
        <strain evidence="6 7">Xinb3</strain>
        <tissue evidence="6">Complete organism</tissue>
    </source>
</reference>
<accession>A0A164WA72</accession>
<organism evidence="6 7">
    <name type="scientific">Daphnia magna</name>
    <dbReference type="NCBI Taxonomy" id="35525"/>
    <lineage>
        <taxon>Eukaryota</taxon>
        <taxon>Metazoa</taxon>
        <taxon>Ecdysozoa</taxon>
        <taxon>Arthropoda</taxon>
        <taxon>Crustacea</taxon>
        <taxon>Branchiopoda</taxon>
        <taxon>Diplostraca</taxon>
        <taxon>Cladocera</taxon>
        <taxon>Anomopoda</taxon>
        <taxon>Daphniidae</taxon>
        <taxon>Daphnia</taxon>
    </lineage>
</organism>
<keyword evidence="1" id="KW-0677">Repeat</keyword>
<dbReference type="PANTHER" id="PTHR11242">
    <property type="entry name" value="ARYL HYDROCARBON RECEPTOR INTERACTING PROTEIN RELATED"/>
    <property type="match status" value="1"/>
</dbReference>
<evidence type="ECO:0000256" key="4">
    <source>
        <dbReference type="SAM" id="Coils"/>
    </source>
</evidence>
<dbReference type="SMART" id="SM00110">
    <property type="entry name" value="C1Q"/>
    <property type="match status" value="1"/>
</dbReference>
<dbReference type="InterPro" id="IPR019734">
    <property type="entry name" value="TPR_rpt"/>
</dbReference>
<dbReference type="SUPFAM" id="SSF49842">
    <property type="entry name" value="TNF-like"/>
    <property type="match status" value="1"/>
</dbReference>
<dbReference type="PROSITE" id="PS50871">
    <property type="entry name" value="C1Q"/>
    <property type="match status" value="1"/>
</dbReference>
<name>A0A164WA72_9CRUS</name>
<sequence>MNENLGNCSSSVLPNLSQRAEKKLFLAKSLKLEGNNFFKQQNLKEAIRHYHRALLYVKGVENDGSSMLRDLGATFTKTENGKDFEEKIDPVILKQNTELKIDCYNNLSACLLKNEKPDYEKIVFYCREVMKCSSENPKTHFRMALALFELGDFNAALESCNEALRCGPSQGLFSRKLRLPDASVIQAQMKEINLLNSTIYILVLIIVAAVTQQTSPPMSTDLSTAITCATSNATSVSCNRLHRLTQAANEMAEKKVTEMMKAVDKATEKLNALNQTLQIVIEYKEKLAGIESSLNTKYLLDLMHLNKVDREIRRMRIIDEEVTIKYNRMLALETRAERLRTKLEDKANLDEQRQQHQNLLDSQHISFFAQRTTSYSQRNTLNNYQINDLNQGGAFNKTSGIFTVPVNGLYYFYFTALKTKQGLSGTSRLTVQIAQTSPPLRVLAKGYMDSSDWNGWFSVQFKAIANLVVNDRIAVQLLEGSIYESGISGHVTTNFGGYLIVRL</sequence>
<dbReference type="Pfam" id="PF00386">
    <property type="entry name" value="C1q"/>
    <property type="match status" value="1"/>
</dbReference>
<dbReference type="STRING" id="35525.A0A164WA72"/>
<feature type="domain" description="C1q" evidence="5">
    <location>
        <begin position="360"/>
        <end position="503"/>
    </location>
</feature>
<dbReference type="InterPro" id="IPR001073">
    <property type="entry name" value="C1q_dom"/>
</dbReference>
<evidence type="ECO:0000259" key="5">
    <source>
        <dbReference type="PROSITE" id="PS50871"/>
    </source>
</evidence>
<dbReference type="SMART" id="SM00028">
    <property type="entry name" value="TPR"/>
    <property type="match status" value="2"/>
</dbReference>
<dbReference type="AlphaFoldDB" id="A0A164WA72"/>
<dbReference type="InterPro" id="IPR011990">
    <property type="entry name" value="TPR-like_helical_dom_sf"/>
</dbReference>
<feature type="coiled-coil region" evidence="4">
    <location>
        <begin position="249"/>
        <end position="276"/>
    </location>
</feature>
<evidence type="ECO:0000313" key="7">
    <source>
        <dbReference type="Proteomes" id="UP000076858"/>
    </source>
</evidence>
<protein>
    <submittedName>
        <fullName evidence="6">Putative Tetratricopeptide repeat protein 9A</fullName>
    </submittedName>
</protein>
<keyword evidence="2 3" id="KW-0802">TPR repeat</keyword>
<dbReference type="InterPro" id="IPR008983">
    <property type="entry name" value="Tumour_necrosis_fac-like_dom"/>
</dbReference>
<comment type="caution">
    <text evidence="6">The sequence shown here is derived from an EMBL/GenBank/DDBJ whole genome shotgun (WGS) entry which is preliminary data.</text>
</comment>
<dbReference type="OrthoDB" id="9944757at2759"/>